<dbReference type="Proteomes" id="UP000190274">
    <property type="component" value="Chromosome D"/>
</dbReference>
<feature type="region of interest" description="Disordered" evidence="1">
    <location>
        <begin position="77"/>
        <end position="116"/>
    </location>
</feature>
<evidence type="ECO:0000313" key="3">
    <source>
        <dbReference type="Proteomes" id="UP000190274"/>
    </source>
</evidence>
<keyword evidence="3" id="KW-1185">Reference proteome</keyword>
<protein>
    <submittedName>
        <fullName evidence="2">LADA_0D08262g1_1</fullName>
    </submittedName>
</protein>
<evidence type="ECO:0000256" key="1">
    <source>
        <dbReference type="SAM" id="MobiDB-lite"/>
    </source>
</evidence>
<sequence>MATKRGVNNAKRSKKVNDRSKTAKNQFQGKSLLERMGISQKPMKSNKDSVNSKNMGLRVVDGRLVDANDVGALLRDAAARTESRNGSTKQSHKRGNNGQMVRAQSTKGRLTTTKNGRRVEKTVQRREVARSRDQAAVKPYGKDLYLSLSTSPETRFLRLRNLPLGSDSNSLARTVEQIAGVAVQKTSIIDLPSGSVTAEIWLQSSDSSILAKTQKRLHHANVDNRVISAEIAS</sequence>
<proteinExistence type="predicted"/>
<gene>
    <name evidence="2" type="ORF">LADA_0D08262G</name>
</gene>
<name>A0A1G4J732_9SACH</name>
<dbReference type="AlphaFoldDB" id="A0A1G4J732"/>
<reference evidence="2 3" key="1">
    <citation type="submission" date="2016-03" db="EMBL/GenBank/DDBJ databases">
        <authorList>
            <person name="Devillers H."/>
        </authorList>
    </citation>
    <scope>NUCLEOTIDE SEQUENCE [LARGE SCALE GENOMIC DNA]</scope>
    <source>
        <strain evidence="2">CBS 10888</strain>
    </source>
</reference>
<accession>A0A1G4J732</accession>
<dbReference type="EMBL" id="LT598454">
    <property type="protein sequence ID" value="SCU85561.1"/>
    <property type="molecule type" value="Genomic_DNA"/>
</dbReference>
<evidence type="ECO:0000313" key="2">
    <source>
        <dbReference type="EMBL" id="SCU85561.1"/>
    </source>
</evidence>
<feature type="compositionally biased region" description="Polar residues" evidence="1">
    <location>
        <begin position="96"/>
        <end position="114"/>
    </location>
</feature>
<organism evidence="2 3">
    <name type="scientific">Lachancea dasiensis</name>
    <dbReference type="NCBI Taxonomy" id="1072105"/>
    <lineage>
        <taxon>Eukaryota</taxon>
        <taxon>Fungi</taxon>
        <taxon>Dikarya</taxon>
        <taxon>Ascomycota</taxon>
        <taxon>Saccharomycotina</taxon>
        <taxon>Saccharomycetes</taxon>
        <taxon>Saccharomycetales</taxon>
        <taxon>Saccharomycetaceae</taxon>
        <taxon>Lachancea</taxon>
    </lineage>
</organism>
<dbReference type="OrthoDB" id="4068661at2759"/>
<feature type="region of interest" description="Disordered" evidence="1">
    <location>
        <begin position="1"/>
        <end position="52"/>
    </location>
</feature>